<evidence type="ECO:0000256" key="1">
    <source>
        <dbReference type="ARBA" id="ARBA00038087"/>
    </source>
</evidence>
<evidence type="ECO:0000259" key="3">
    <source>
        <dbReference type="Pfam" id="PF26078"/>
    </source>
</evidence>
<dbReference type="InterPro" id="IPR006949">
    <property type="entry name" value="Barrel_Baseplate_J-like"/>
</dbReference>
<evidence type="ECO:0000313" key="6">
    <source>
        <dbReference type="Proteomes" id="UP000198538"/>
    </source>
</evidence>
<organism evidence="5 6">
    <name type="scientific">Paenibacillus polysaccharolyticus</name>
    <dbReference type="NCBI Taxonomy" id="582692"/>
    <lineage>
        <taxon>Bacteria</taxon>
        <taxon>Bacillati</taxon>
        <taxon>Bacillota</taxon>
        <taxon>Bacilli</taxon>
        <taxon>Bacillales</taxon>
        <taxon>Paenibacillaceae</taxon>
        <taxon>Paenibacillus</taxon>
    </lineage>
</organism>
<feature type="domain" description="Baseplate J-like central" evidence="3">
    <location>
        <begin position="208"/>
        <end position="286"/>
    </location>
</feature>
<dbReference type="PANTHER" id="PTHR37829:SF3">
    <property type="entry name" value="PROTEIN JAYE-RELATED"/>
    <property type="match status" value="1"/>
</dbReference>
<dbReference type="InterPro" id="IPR058531">
    <property type="entry name" value="Baseplate_J_M"/>
</dbReference>
<reference evidence="6" key="1">
    <citation type="submission" date="2016-10" db="EMBL/GenBank/DDBJ databases">
        <authorList>
            <person name="Varghese N."/>
            <person name="Submissions S."/>
        </authorList>
    </citation>
    <scope>NUCLEOTIDE SEQUENCE [LARGE SCALE GENOMIC DNA]</scope>
    <source>
        <strain evidence="6">BL9</strain>
    </source>
</reference>
<keyword evidence="6" id="KW-1185">Reference proteome</keyword>
<dbReference type="InterPro" id="IPR052399">
    <property type="entry name" value="Phage_Baseplate_Assmbl_Protein"/>
</dbReference>
<dbReference type="RefSeq" id="WP_090918330.1">
    <property type="nucleotide sequence ID" value="NZ_FMVM01000005.1"/>
</dbReference>
<dbReference type="STRING" id="582692.SAMN05720606_105236"/>
<proteinExistence type="inferred from homology"/>
<dbReference type="Proteomes" id="UP000198538">
    <property type="component" value="Unassembled WGS sequence"/>
</dbReference>
<accession>A0A1G5GED6</accession>
<evidence type="ECO:0000259" key="2">
    <source>
        <dbReference type="Pfam" id="PF04865"/>
    </source>
</evidence>
<name>A0A1G5GED6_9BACL</name>
<dbReference type="AlphaFoldDB" id="A0A1G5GED6"/>
<feature type="domain" description="Baseplate J-like C-terminal" evidence="4">
    <location>
        <begin position="292"/>
        <end position="377"/>
    </location>
</feature>
<evidence type="ECO:0000259" key="4">
    <source>
        <dbReference type="Pfam" id="PF26079"/>
    </source>
</evidence>
<dbReference type="EMBL" id="FMVM01000005">
    <property type="protein sequence ID" value="SCY49952.1"/>
    <property type="molecule type" value="Genomic_DNA"/>
</dbReference>
<dbReference type="InterPro" id="IPR058530">
    <property type="entry name" value="Baseplate_J-like_C"/>
</dbReference>
<comment type="similarity">
    <text evidence="1">Belongs to the Mu gp47/PBSX XkdT family.</text>
</comment>
<evidence type="ECO:0000313" key="5">
    <source>
        <dbReference type="EMBL" id="SCY49952.1"/>
    </source>
</evidence>
<sequence>MAEIPRYLEGQTEEQIMQRMLDRLPADLDKSEGSFLWDAEAPVAFMLSEAALWAQELLRRGFASTAASRDPNFRSEELDLRAGEHGITRRAAVAAQGTVKFTGEPGKVVPAGTVVATLADEVSGEASLEYETVGRVELDEEGVGSVGVRALVAGKESNVPAGTLTVLSTPVSGVTSVVNTDVIKGGADIEADTALLERFYAKVRNQGTSGNKAQYVQWASEVPGVGATRVIPLWQGPGTVGLYLLDTDKRAAGSDLVAAVQNYVDPTQDGQGEGVAPAGPVVTVMPAEEVPMNIQVKLMLASDATLADVRALIERGVTAYLKQLAFADPLVRYTRIAAILLDIPPIIDYSELTVNGVSDQNIEMTTSQVAVLGTVDVHE</sequence>
<feature type="domain" description="Baseplate protein J-like barrel" evidence="2">
    <location>
        <begin position="98"/>
        <end position="186"/>
    </location>
</feature>
<dbReference type="PANTHER" id="PTHR37829">
    <property type="entry name" value="PHAGE-LIKE ELEMENT PBSX PROTEIN XKDT"/>
    <property type="match status" value="1"/>
</dbReference>
<protein>
    <submittedName>
        <fullName evidence="5">Uncharacterized phage protein gp47/JayE</fullName>
    </submittedName>
</protein>
<dbReference type="Pfam" id="PF26078">
    <property type="entry name" value="Baseplate_J_M"/>
    <property type="match status" value="1"/>
</dbReference>
<dbReference type="Pfam" id="PF26079">
    <property type="entry name" value="Baseplate_J_C"/>
    <property type="match status" value="1"/>
</dbReference>
<gene>
    <name evidence="5" type="ORF">SAMN05720606_105236</name>
</gene>
<dbReference type="Pfam" id="PF04865">
    <property type="entry name" value="Baseplate_J"/>
    <property type="match status" value="1"/>
</dbReference>